<dbReference type="PANTHER" id="PTHR42951:SF14">
    <property type="entry name" value="METALLO-BETA-LACTAMASE SUPERFAMILY PROTEIN"/>
    <property type="match status" value="1"/>
</dbReference>
<dbReference type="InterPro" id="IPR036866">
    <property type="entry name" value="RibonucZ/Hydroxyglut_hydro"/>
</dbReference>
<proteinExistence type="predicted"/>
<dbReference type="SUPFAM" id="SSF56281">
    <property type="entry name" value="Metallo-hydrolase/oxidoreductase"/>
    <property type="match status" value="1"/>
</dbReference>
<protein>
    <submittedName>
        <fullName evidence="2">MBL fold metallo-hydrolase</fullName>
    </submittedName>
</protein>
<evidence type="ECO:0000313" key="2">
    <source>
        <dbReference type="EMBL" id="QPS05928.1"/>
    </source>
</evidence>
<name>A0A7T2RZ11_DELAC</name>
<organism evidence="2 3">
    <name type="scientific">Delftia acidovorans</name>
    <name type="common">Pseudomonas acidovorans</name>
    <name type="synonym">Comamonas acidovorans</name>
    <dbReference type="NCBI Taxonomy" id="80866"/>
    <lineage>
        <taxon>Bacteria</taxon>
        <taxon>Pseudomonadati</taxon>
        <taxon>Pseudomonadota</taxon>
        <taxon>Betaproteobacteria</taxon>
        <taxon>Burkholderiales</taxon>
        <taxon>Comamonadaceae</taxon>
        <taxon>Delftia</taxon>
    </lineage>
</organism>
<evidence type="ECO:0000259" key="1">
    <source>
        <dbReference type="SMART" id="SM00849"/>
    </source>
</evidence>
<dbReference type="EMBL" id="CP065668">
    <property type="protein sequence ID" value="QPS05928.1"/>
    <property type="molecule type" value="Genomic_DNA"/>
</dbReference>
<gene>
    <name evidence="2" type="ORF">I6G66_16520</name>
</gene>
<reference evidence="2 3" key="1">
    <citation type="submission" date="2020-12" db="EMBL/GenBank/DDBJ databases">
        <title>FDA dAtabase for Regulatory Grade micrObial Sequences (FDA-ARGOS): Supporting development and validation of Infectious Disease Dx tests.</title>
        <authorList>
            <person name="Sproer C."/>
            <person name="Gronow S."/>
            <person name="Severitt S."/>
            <person name="Schroder I."/>
            <person name="Tallon L."/>
            <person name="Sadzewicz L."/>
            <person name="Zhao X."/>
            <person name="Boylan J."/>
            <person name="Ott S."/>
            <person name="Bowen H."/>
            <person name="Vavikolanu K."/>
            <person name="Mehta A."/>
            <person name="Aluvathingal J."/>
            <person name="Nadendla S."/>
            <person name="Lowell S."/>
            <person name="Myers T."/>
            <person name="Yan Y."/>
            <person name="Sichtig H."/>
        </authorList>
    </citation>
    <scope>NUCLEOTIDE SEQUENCE [LARGE SCALE GENOMIC DNA]</scope>
    <source>
        <strain evidence="2 3">FDAARGOS_909</strain>
    </source>
</reference>
<dbReference type="AlphaFoldDB" id="A0A7T2RZ11"/>
<dbReference type="PANTHER" id="PTHR42951">
    <property type="entry name" value="METALLO-BETA-LACTAMASE DOMAIN-CONTAINING"/>
    <property type="match status" value="1"/>
</dbReference>
<accession>A0A7T2RZ11</accession>
<feature type="domain" description="Metallo-beta-lactamase" evidence="1">
    <location>
        <begin position="50"/>
        <end position="221"/>
    </location>
</feature>
<dbReference type="RefSeq" id="WP_197953439.1">
    <property type="nucleotide sequence ID" value="NZ_CP065668.1"/>
</dbReference>
<dbReference type="Proteomes" id="UP000594778">
    <property type="component" value="Chromosome"/>
</dbReference>
<dbReference type="Gene3D" id="3.60.15.10">
    <property type="entry name" value="Ribonuclease Z/Hydroxyacylglutathione hydrolase-like"/>
    <property type="match status" value="1"/>
</dbReference>
<dbReference type="Pfam" id="PF00753">
    <property type="entry name" value="Lactamase_B"/>
    <property type="match status" value="1"/>
</dbReference>
<keyword evidence="2" id="KW-0378">Hydrolase</keyword>
<dbReference type="InterPro" id="IPR001279">
    <property type="entry name" value="Metallo-B-lactamas"/>
</dbReference>
<sequence>MTPSAPTSAAAALPPGMTVLERGWLSANNIVFAADAGAPADDPQDGGAAVVDTGYVSHAGQTVLLVEQTLAGQPLARILNTHLHSDHCGGNAALQAHWPQARTYAAPGQAEFVRDWNPDALSYTPTGQECPRFALTGVLQPGTSVRLSGRDWQIHAAPGHDPHSIILFEPASRTLISADALWENGFGVVFPEIEGMSAFDEVAATLDVIEGLAPLTIVPGHGGVFTGVAAALDTARRRLDGFVRAPERHALYAAKVLLKYRLLDWQRIRTTDLLAWLAATPYFGMLHAGHFSAEPAEDWALALVDALVQSGAARREGDWLHNT</sequence>
<dbReference type="InterPro" id="IPR050855">
    <property type="entry name" value="NDM-1-like"/>
</dbReference>
<evidence type="ECO:0000313" key="3">
    <source>
        <dbReference type="Proteomes" id="UP000594778"/>
    </source>
</evidence>
<dbReference type="CDD" id="cd06262">
    <property type="entry name" value="metallo-hydrolase-like_MBL-fold"/>
    <property type="match status" value="1"/>
</dbReference>
<dbReference type="SMART" id="SM00849">
    <property type="entry name" value="Lactamase_B"/>
    <property type="match status" value="1"/>
</dbReference>
<dbReference type="GO" id="GO:0016787">
    <property type="term" value="F:hydrolase activity"/>
    <property type="evidence" value="ECO:0007669"/>
    <property type="project" value="UniProtKB-KW"/>
</dbReference>